<dbReference type="AlphaFoldDB" id="E6U1T6"/>
<gene>
    <name evidence="1" type="ordered locus">Bcell_3341</name>
</gene>
<name>E6U1T6_EVAC2</name>
<keyword evidence="2" id="KW-1185">Reference proteome</keyword>
<dbReference type="Proteomes" id="UP000001401">
    <property type="component" value="Chromosome"/>
</dbReference>
<evidence type="ECO:0000313" key="1">
    <source>
        <dbReference type="EMBL" id="ADU31583.1"/>
    </source>
</evidence>
<organism evidence="1 2">
    <name type="scientific">Evansella cellulosilytica (strain ATCC 21833 / DSM 2522 / FERM P-1141 / JCM 9156 / N-4)</name>
    <name type="common">Bacillus cellulosilyticus</name>
    <dbReference type="NCBI Taxonomy" id="649639"/>
    <lineage>
        <taxon>Bacteria</taxon>
        <taxon>Bacillati</taxon>
        <taxon>Bacillota</taxon>
        <taxon>Bacilli</taxon>
        <taxon>Bacillales</taxon>
        <taxon>Bacillaceae</taxon>
        <taxon>Evansella</taxon>
    </lineage>
</organism>
<dbReference type="RefSeq" id="WP_013489914.1">
    <property type="nucleotide sequence ID" value="NC_014829.1"/>
</dbReference>
<accession>E6U1T6</accession>
<dbReference type="HOGENOM" id="CLU_3184181_0_0_9"/>
<protein>
    <recommendedName>
        <fullName evidence="3">Small CPxCG-related zinc finger protein</fullName>
    </recommendedName>
</protein>
<dbReference type="KEGG" id="bco:Bcell_3341"/>
<sequence>MDDFCFYCDNEVGEYVRYGAFVQEDDHIEKALCPDCYHEWLQGIKG</sequence>
<evidence type="ECO:0008006" key="3">
    <source>
        <dbReference type="Google" id="ProtNLM"/>
    </source>
</evidence>
<reference evidence="1 2" key="1">
    <citation type="submission" date="2010-12" db="EMBL/GenBank/DDBJ databases">
        <title>Complete sequence of Bacillus cellulosilyticus DSM 2522.</title>
        <authorList>
            <consortium name="US DOE Joint Genome Institute"/>
            <person name="Lucas S."/>
            <person name="Copeland A."/>
            <person name="Lapidus A."/>
            <person name="Cheng J.-F."/>
            <person name="Bruce D."/>
            <person name="Goodwin L."/>
            <person name="Pitluck S."/>
            <person name="Chertkov O."/>
            <person name="Detter J.C."/>
            <person name="Han C."/>
            <person name="Tapia R."/>
            <person name="Land M."/>
            <person name="Hauser L."/>
            <person name="Jeffries C."/>
            <person name="Kyrpides N."/>
            <person name="Ivanova N."/>
            <person name="Mikhailova N."/>
            <person name="Brumm P."/>
            <person name="Mead D."/>
            <person name="Woyke T."/>
        </authorList>
    </citation>
    <scope>NUCLEOTIDE SEQUENCE [LARGE SCALE GENOMIC DNA]</scope>
    <source>
        <strain evidence="2">ATCC 21833 / DSM 2522 / FERM P-1141 / JCM 9156 / N-4</strain>
    </source>
</reference>
<evidence type="ECO:0000313" key="2">
    <source>
        <dbReference type="Proteomes" id="UP000001401"/>
    </source>
</evidence>
<dbReference type="EMBL" id="CP002394">
    <property type="protein sequence ID" value="ADU31583.1"/>
    <property type="molecule type" value="Genomic_DNA"/>
</dbReference>
<proteinExistence type="predicted"/>